<sequence>MDKVIQERKSEMLENNNDISLVQTKGEFEKKGLESLVALDYGLQEQLQGNAEFTDSYIRDLMNSAILAGHDTVAAGLTFALYLLAANPKEQ</sequence>
<comment type="caution">
    <text evidence="2">The sequence shown here is derived from an EMBL/GenBank/DDBJ whole genome shotgun (WGS) entry which is preliminary data.</text>
</comment>
<dbReference type="InterPro" id="IPR001128">
    <property type="entry name" value="Cyt_P450"/>
</dbReference>
<keyword evidence="1" id="KW-0812">Transmembrane</keyword>
<feature type="transmembrane region" description="Helical" evidence="1">
    <location>
        <begin position="65"/>
        <end position="85"/>
    </location>
</feature>
<dbReference type="GO" id="GO:0004497">
    <property type="term" value="F:monooxygenase activity"/>
    <property type="evidence" value="ECO:0007669"/>
    <property type="project" value="InterPro"/>
</dbReference>
<keyword evidence="1" id="KW-0472">Membrane</keyword>
<proteinExistence type="predicted"/>
<evidence type="ECO:0000313" key="3">
    <source>
        <dbReference type="Proteomes" id="UP000708208"/>
    </source>
</evidence>
<name>A0A8J2L156_9HEXA</name>
<keyword evidence="3" id="KW-1185">Reference proteome</keyword>
<feature type="non-terminal residue" evidence="2">
    <location>
        <position position="1"/>
    </location>
</feature>
<dbReference type="OrthoDB" id="1470350at2759"/>
<dbReference type="GO" id="GO:0005506">
    <property type="term" value="F:iron ion binding"/>
    <property type="evidence" value="ECO:0007669"/>
    <property type="project" value="InterPro"/>
</dbReference>
<organism evidence="2 3">
    <name type="scientific">Allacma fusca</name>
    <dbReference type="NCBI Taxonomy" id="39272"/>
    <lineage>
        <taxon>Eukaryota</taxon>
        <taxon>Metazoa</taxon>
        <taxon>Ecdysozoa</taxon>
        <taxon>Arthropoda</taxon>
        <taxon>Hexapoda</taxon>
        <taxon>Collembola</taxon>
        <taxon>Symphypleona</taxon>
        <taxon>Sminthuridae</taxon>
        <taxon>Allacma</taxon>
    </lineage>
</organism>
<dbReference type="AlphaFoldDB" id="A0A8J2L156"/>
<protein>
    <recommendedName>
        <fullName evidence="4">Cytochrome P450</fullName>
    </recommendedName>
</protein>
<dbReference type="GO" id="GO:0016705">
    <property type="term" value="F:oxidoreductase activity, acting on paired donors, with incorporation or reduction of molecular oxygen"/>
    <property type="evidence" value="ECO:0007669"/>
    <property type="project" value="InterPro"/>
</dbReference>
<gene>
    <name evidence="2" type="ORF">AFUS01_LOCUS33999</name>
</gene>
<evidence type="ECO:0000313" key="2">
    <source>
        <dbReference type="EMBL" id="CAG7823807.1"/>
    </source>
</evidence>
<keyword evidence="1" id="KW-1133">Transmembrane helix</keyword>
<reference evidence="2" key="1">
    <citation type="submission" date="2021-06" db="EMBL/GenBank/DDBJ databases">
        <authorList>
            <person name="Hodson N. C."/>
            <person name="Mongue J. A."/>
            <person name="Jaron S. K."/>
        </authorList>
    </citation>
    <scope>NUCLEOTIDE SEQUENCE</scope>
</reference>
<dbReference type="GO" id="GO:0020037">
    <property type="term" value="F:heme binding"/>
    <property type="evidence" value="ECO:0007669"/>
    <property type="project" value="InterPro"/>
</dbReference>
<dbReference type="Proteomes" id="UP000708208">
    <property type="component" value="Unassembled WGS sequence"/>
</dbReference>
<dbReference type="EMBL" id="CAJVCH010530642">
    <property type="protein sequence ID" value="CAG7823807.1"/>
    <property type="molecule type" value="Genomic_DNA"/>
</dbReference>
<accession>A0A8J2L156</accession>
<evidence type="ECO:0000256" key="1">
    <source>
        <dbReference type="SAM" id="Phobius"/>
    </source>
</evidence>
<dbReference type="Pfam" id="PF00067">
    <property type="entry name" value="p450"/>
    <property type="match status" value="1"/>
</dbReference>
<evidence type="ECO:0008006" key="4">
    <source>
        <dbReference type="Google" id="ProtNLM"/>
    </source>
</evidence>